<evidence type="ECO:0000313" key="1">
    <source>
        <dbReference type="EMBL" id="GAA0598801.1"/>
    </source>
</evidence>
<evidence type="ECO:0008006" key="3">
    <source>
        <dbReference type="Google" id="ProtNLM"/>
    </source>
</evidence>
<protein>
    <recommendedName>
        <fullName evidence="3">LPS-assembly lipoprotein LptE</fullName>
    </recommendedName>
</protein>
<dbReference type="RefSeq" id="WP_343897290.1">
    <property type="nucleotide sequence ID" value="NZ_BAAAFZ010000068.1"/>
</dbReference>
<comment type="caution">
    <text evidence="1">The sequence shown here is derived from an EMBL/GenBank/DDBJ whole genome shotgun (WGS) entry which is preliminary data.</text>
</comment>
<sequence>MSRPGRRWALLALGGGGLLGLPGCGFRPLYAPVTAEDGGSADIRDALAAVRVANIPERSGQLLRRDLQRRFEGVRLGVPARYSLQVAVTYAVEPLGYRRDGTITRLRYIATGNWTLATLAVPPRQIAASAIPARALDSFNIPDLQFFAADSARDAMEARLVDQLAEDIFRRVALELRRERQQRSAAAG</sequence>
<evidence type="ECO:0000313" key="2">
    <source>
        <dbReference type="Proteomes" id="UP001501588"/>
    </source>
</evidence>
<name>A0ABN1FWC5_9PROT</name>
<keyword evidence="2" id="KW-1185">Reference proteome</keyword>
<dbReference type="Proteomes" id="UP001501588">
    <property type="component" value="Unassembled WGS sequence"/>
</dbReference>
<gene>
    <name evidence="1" type="ORF">GCM10009416_41200</name>
</gene>
<organism evidence="1 2">
    <name type="scientific">Craurococcus roseus</name>
    <dbReference type="NCBI Taxonomy" id="77585"/>
    <lineage>
        <taxon>Bacteria</taxon>
        <taxon>Pseudomonadati</taxon>
        <taxon>Pseudomonadota</taxon>
        <taxon>Alphaproteobacteria</taxon>
        <taxon>Acetobacterales</taxon>
        <taxon>Acetobacteraceae</taxon>
        <taxon>Craurococcus</taxon>
    </lineage>
</organism>
<accession>A0ABN1FWC5</accession>
<dbReference type="Gene3D" id="3.30.160.150">
    <property type="entry name" value="Lipoprotein like domain"/>
    <property type="match status" value="1"/>
</dbReference>
<dbReference type="InterPro" id="IPR007485">
    <property type="entry name" value="LPS_assembly_LptE"/>
</dbReference>
<reference evidence="1 2" key="1">
    <citation type="journal article" date="2019" name="Int. J. Syst. Evol. Microbiol.">
        <title>The Global Catalogue of Microorganisms (GCM) 10K type strain sequencing project: providing services to taxonomists for standard genome sequencing and annotation.</title>
        <authorList>
            <consortium name="The Broad Institute Genomics Platform"/>
            <consortium name="The Broad Institute Genome Sequencing Center for Infectious Disease"/>
            <person name="Wu L."/>
            <person name="Ma J."/>
        </authorList>
    </citation>
    <scope>NUCLEOTIDE SEQUENCE [LARGE SCALE GENOMIC DNA]</scope>
    <source>
        <strain evidence="1 2">JCM 9933</strain>
    </source>
</reference>
<dbReference type="Pfam" id="PF04390">
    <property type="entry name" value="LptE"/>
    <property type="match status" value="1"/>
</dbReference>
<dbReference type="EMBL" id="BAAAFZ010000068">
    <property type="protein sequence ID" value="GAA0598801.1"/>
    <property type="molecule type" value="Genomic_DNA"/>
</dbReference>
<proteinExistence type="predicted"/>